<organism evidence="2 3">
    <name type="scientific">Chitinophaga rupis</name>
    <dbReference type="NCBI Taxonomy" id="573321"/>
    <lineage>
        <taxon>Bacteria</taxon>
        <taxon>Pseudomonadati</taxon>
        <taxon>Bacteroidota</taxon>
        <taxon>Chitinophagia</taxon>
        <taxon>Chitinophagales</taxon>
        <taxon>Chitinophagaceae</taxon>
        <taxon>Chitinophaga</taxon>
    </lineage>
</organism>
<dbReference type="AlphaFoldDB" id="A0A1H7RW66"/>
<dbReference type="InterPro" id="IPR051396">
    <property type="entry name" value="Bact_Antivir_Def_Nuclease"/>
</dbReference>
<dbReference type="Proteomes" id="UP000198984">
    <property type="component" value="Unassembled WGS sequence"/>
</dbReference>
<dbReference type="GO" id="GO:0005524">
    <property type="term" value="F:ATP binding"/>
    <property type="evidence" value="ECO:0007669"/>
    <property type="project" value="InterPro"/>
</dbReference>
<evidence type="ECO:0000313" key="3">
    <source>
        <dbReference type="Proteomes" id="UP000198984"/>
    </source>
</evidence>
<dbReference type="Pfam" id="PF13304">
    <property type="entry name" value="AAA_21"/>
    <property type="match status" value="1"/>
</dbReference>
<dbReference type="GO" id="GO:0016887">
    <property type="term" value="F:ATP hydrolysis activity"/>
    <property type="evidence" value="ECO:0007669"/>
    <property type="project" value="InterPro"/>
</dbReference>
<dbReference type="InterPro" id="IPR027417">
    <property type="entry name" value="P-loop_NTPase"/>
</dbReference>
<dbReference type="Gene3D" id="3.40.50.300">
    <property type="entry name" value="P-loop containing nucleotide triphosphate hydrolases"/>
    <property type="match status" value="2"/>
</dbReference>
<dbReference type="STRING" id="573321.SAMN04488505_102746"/>
<dbReference type="EMBL" id="FOBB01000002">
    <property type="protein sequence ID" value="SEL64308.1"/>
    <property type="molecule type" value="Genomic_DNA"/>
</dbReference>
<name>A0A1H7RW66_9BACT</name>
<proteinExistence type="predicted"/>
<dbReference type="PANTHER" id="PTHR43581:SF4">
    <property type="entry name" value="ATP_GTP PHOSPHATASE"/>
    <property type="match status" value="1"/>
</dbReference>
<evidence type="ECO:0000259" key="1">
    <source>
        <dbReference type="Pfam" id="PF13304"/>
    </source>
</evidence>
<reference evidence="2 3" key="1">
    <citation type="submission" date="2016-10" db="EMBL/GenBank/DDBJ databases">
        <authorList>
            <person name="de Groot N.N."/>
        </authorList>
    </citation>
    <scope>NUCLEOTIDE SEQUENCE [LARGE SCALE GENOMIC DNA]</scope>
    <source>
        <strain evidence="2 3">DSM 21039</strain>
    </source>
</reference>
<dbReference type="PANTHER" id="PTHR43581">
    <property type="entry name" value="ATP/GTP PHOSPHATASE"/>
    <property type="match status" value="1"/>
</dbReference>
<evidence type="ECO:0000313" key="2">
    <source>
        <dbReference type="EMBL" id="SEL64308.1"/>
    </source>
</evidence>
<accession>A0A1H7RW66</accession>
<dbReference type="RefSeq" id="WP_202909205.1">
    <property type="nucleotide sequence ID" value="NZ_FOBB01000002.1"/>
</dbReference>
<gene>
    <name evidence="2" type="ORF">SAMN04488505_102746</name>
</gene>
<keyword evidence="3" id="KW-1185">Reference proteome</keyword>
<sequence>MQHIVSINYKNYKSFSQFIVSLSSFNILVGPNNAGKSTIIGSLKILAEGIRKARSRKPVLINSPSGIEVYGYEIDLNQVPIAIENVFHNYDDDSPAIIDFKLSDGAHLIVFFPGRGACFMYYESEKVIIRLPSEFKKWVTLEIGFVPILGPVEHHEKLYQQEAARLALLSYTASRNFRNIWYHYGEDFEEFKELIKATWPGMDIDPPEVNSSSREVTLDMFCPEERIPRELFWAGFGFQVWCQMLTYIVKNRKASIFLIDEPDIYLHSDLQRQLLGILKGLGPDIIIATHSTEMIGEAELNDILLVNKANKSAKRIKDPAQLRDIFQVLGSNLNPVLTQIAKSRRVLFVEGKDFF</sequence>
<dbReference type="InterPro" id="IPR003959">
    <property type="entry name" value="ATPase_AAA_core"/>
</dbReference>
<protein>
    <submittedName>
        <fullName evidence="2">Predicted ATPase</fullName>
    </submittedName>
</protein>
<feature type="domain" description="ATPase AAA-type core" evidence="1">
    <location>
        <begin position="25"/>
        <end position="293"/>
    </location>
</feature>
<dbReference type="SUPFAM" id="SSF52540">
    <property type="entry name" value="P-loop containing nucleoside triphosphate hydrolases"/>
    <property type="match status" value="1"/>
</dbReference>